<evidence type="ECO:0000259" key="9">
    <source>
        <dbReference type="PROSITE" id="PS50972"/>
    </source>
</evidence>
<dbReference type="PANTHER" id="PTHR20941">
    <property type="entry name" value="FOLATE SYNTHESIS PROTEINS"/>
    <property type="match status" value="1"/>
</dbReference>
<keyword evidence="7" id="KW-0460">Magnesium</keyword>
<organism evidence="10">
    <name type="scientific">marine metagenome</name>
    <dbReference type="NCBI Taxonomy" id="408172"/>
    <lineage>
        <taxon>unclassified sequences</taxon>
        <taxon>metagenomes</taxon>
        <taxon>ecological metagenomes</taxon>
    </lineage>
</organism>
<reference evidence="10" key="1">
    <citation type="submission" date="2018-05" db="EMBL/GenBank/DDBJ databases">
        <authorList>
            <person name="Lanie J.A."/>
            <person name="Ng W.-L."/>
            <person name="Kazmierczak K.M."/>
            <person name="Andrzejewski T.M."/>
            <person name="Davidsen T.M."/>
            <person name="Wayne K.J."/>
            <person name="Tettelin H."/>
            <person name="Glass J.I."/>
            <person name="Rusch D."/>
            <person name="Podicherti R."/>
            <person name="Tsui H.-C.T."/>
            <person name="Winkler M.E."/>
        </authorList>
    </citation>
    <scope>NUCLEOTIDE SEQUENCE</scope>
</reference>
<evidence type="ECO:0000256" key="3">
    <source>
        <dbReference type="ARBA" id="ARBA00004763"/>
    </source>
</evidence>
<dbReference type="Pfam" id="PF00809">
    <property type="entry name" value="Pterin_bind"/>
    <property type="match status" value="1"/>
</dbReference>
<keyword evidence="8" id="KW-0289">Folate biosynthesis</keyword>
<dbReference type="NCBIfam" id="TIGR01496">
    <property type="entry name" value="DHPS"/>
    <property type="match status" value="1"/>
</dbReference>
<keyword evidence="6" id="KW-0479">Metal-binding</keyword>
<gene>
    <name evidence="10" type="ORF">METZ01_LOCUS29957</name>
</gene>
<evidence type="ECO:0000256" key="7">
    <source>
        <dbReference type="ARBA" id="ARBA00022842"/>
    </source>
</evidence>
<protein>
    <recommendedName>
        <fullName evidence="4">dihydropteroate synthase</fullName>
        <ecNumber evidence="4">2.5.1.15</ecNumber>
    </recommendedName>
</protein>
<evidence type="ECO:0000256" key="4">
    <source>
        <dbReference type="ARBA" id="ARBA00012458"/>
    </source>
</evidence>
<proteinExistence type="predicted"/>
<evidence type="ECO:0000256" key="5">
    <source>
        <dbReference type="ARBA" id="ARBA00022679"/>
    </source>
</evidence>
<dbReference type="InterPro" id="IPR045031">
    <property type="entry name" value="DHP_synth-like"/>
</dbReference>
<dbReference type="GO" id="GO:0046872">
    <property type="term" value="F:metal ion binding"/>
    <property type="evidence" value="ECO:0007669"/>
    <property type="project" value="UniProtKB-KW"/>
</dbReference>
<comment type="pathway">
    <text evidence="3">Cofactor biosynthesis; tetrahydrofolate biosynthesis; 7,8-dihydrofolate from 2-amino-4-hydroxy-6-hydroxymethyl-7,8-dihydropteridine diphosphate and 4-aminobenzoate: step 1/2.</text>
</comment>
<evidence type="ECO:0000256" key="6">
    <source>
        <dbReference type="ARBA" id="ARBA00022723"/>
    </source>
</evidence>
<name>A0A381QHH0_9ZZZZ</name>
<dbReference type="Gene3D" id="3.20.20.20">
    <property type="entry name" value="Dihydropteroate synthase-like"/>
    <property type="match status" value="1"/>
</dbReference>
<dbReference type="PROSITE" id="PS00793">
    <property type="entry name" value="DHPS_2"/>
    <property type="match status" value="1"/>
</dbReference>
<dbReference type="SUPFAM" id="SSF51717">
    <property type="entry name" value="Dihydropteroate synthetase-like"/>
    <property type="match status" value="1"/>
</dbReference>
<dbReference type="GO" id="GO:0004156">
    <property type="term" value="F:dihydropteroate synthase activity"/>
    <property type="evidence" value="ECO:0007669"/>
    <property type="project" value="UniProtKB-EC"/>
</dbReference>
<dbReference type="GO" id="GO:0046656">
    <property type="term" value="P:folic acid biosynthetic process"/>
    <property type="evidence" value="ECO:0007669"/>
    <property type="project" value="UniProtKB-KW"/>
</dbReference>
<dbReference type="AlphaFoldDB" id="A0A381QHH0"/>
<dbReference type="PANTHER" id="PTHR20941:SF1">
    <property type="entry name" value="FOLIC ACID SYNTHESIS PROTEIN FOL1"/>
    <property type="match status" value="1"/>
</dbReference>
<keyword evidence="5" id="KW-0808">Transferase</keyword>
<accession>A0A381QHH0</accession>
<comment type="catalytic activity">
    <reaction evidence="1">
        <text>(7,8-dihydropterin-6-yl)methyl diphosphate + 4-aminobenzoate = 7,8-dihydropteroate + diphosphate</text>
        <dbReference type="Rhea" id="RHEA:19949"/>
        <dbReference type="ChEBI" id="CHEBI:17836"/>
        <dbReference type="ChEBI" id="CHEBI:17839"/>
        <dbReference type="ChEBI" id="CHEBI:33019"/>
        <dbReference type="ChEBI" id="CHEBI:72950"/>
        <dbReference type="EC" id="2.5.1.15"/>
    </reaction>
</comment>
<dbReference type="InterPro" id="IPR006390">
    <property type="entry name" value="DHP_synth_dom"/>
</dbReference>
<dbReference type="InterPro" id="IPR000489">
    <property type="entry name" value="Pterin-binding_dom"/>
</dbReference>
<dbReference type="GO" id="GO:0046654">
    <property type="term" value="P:tetrahydrofolate biosynthetic process"/>
    <property type="evidence" value="ECO:0007669"/>
    <property type="project" value="TreeGrafter"/>
</dbReference>
<dbReference type="EC" id="2.5.1.15" evidence="4"/>
<evidence type="ECO:0000256" key="1">
    <source>
        <dbReference type="ARBA" id="ARBA00000012"/>
    </source>
</evidence>
<sequence>MSHPTVISSSNIGGHEFIWGERTYVMGVVNATPDSFSGDGVLSVIGNVQGAIDQALRMEDEGADIIDIGGESTRPASIYPDAQPVTDVDEISRVLPVIDGLVSRLNIPISIDTRKASVARAAVRTGAALVNDVSMIEDPQMISVISDTDVPIVISHIRKKGHQGEVVNEVIDDLRGAVSDLRKARVIKSKIIVDPGIGFAKNADESIALLRNIHRLRTELELPVMIGTSRKSFIGSVTDESVKDRRFGTAATVAWSVTCEVDIVRVHDVSEMVKVVKMSDILARHFKNGASRA</sequence>
<dbReference type="CDD" id="cd00739">
    <property type="entry name" value="DHPS"/>
    <property type="match status" value="1"/>
</dbReference>
<evidence type="ECO:0000313" key="10">
    <source>
        <dbReference type="EMBL" id="SUZ77103.1"/>
    </source>
</evidence>
<dbReference type="InterPro" id="IPR011005">
    <property type="entry name" value="Dihydropteroate_synth-like_sf"/>
</dbReference>
<feature type="domain" description="Pterin-binding" evidence="9">
    <location>
        <begin position="23"/>
        <end position="277"/>
    </location>
</feature>
<dbReference type="EMBL" id="UINC01001303">
    <property type="protein sequence ID" value="SUZ77103.1"/>
    <property type="molecule type" value="Genomic_DNA"/>
</dbReference>
<comment type="cofactor">
    <cofactor evidence="2">
        <name>Mg(2+)</name>
        <dbReference type="ChEBI" id="CHEBI:18420"/>
    </cofactor>
</comment>
<dbReference type="PROSITE" id="PS50972">
    <property type="entry name" value="PTERIN_BINDING"/>
    <property type="match status" value="1"/>
</dbReference>
<evidence type="ECO:0000256" key="8">
    <source>
        <dbReference type="ARBA" id="ARBA00022909"/>
    </source>
</evidence>
<evidence type="ECO:0000256" key="2">
    <source>
        <dbReference type="ARBA" id="ARBA00001946"/>
    </source>
</evidence>